<accession>A0ABT2DIA6</accession>
<dbReference type="RefSeq" id="WP_258824022.1">
    <property type="nucleotide sequence ID" value="NZ_JANUHB010000005.1"/>
</dbReference>
<comment type="caution">
    <text evidence="1">The sequence shown here is derived from an EMBL/GenBank/DDBJ whole genome shotgun (WGS) entry which is preliminary data.</text>
</comment>
<gene>
    <name evidence="1" type="ORF">NX774_19930</name>
</gene>
<keyword evidence="2" id="KW-1185">Reference proteome</keyword>
<protein>
    <submittedName>
        <fullName evidence="1">Uncharacterized protein</fullName>
    </submittedName>
</protein>
<organism evidence="1 2">
    <name type="scientific">Massilia agilis</name>
    <dbReference type="NCBI Taxonomy" id="1811226"/>
    <lineage>
        <taxon>Bacteria</taxon>
        <taxon>Pseudomonadati</taxon>
        <taxon>Pseudomonadota</taxon>
        <taxon>Betaproteobacteria</taxon>
        <taxon>Burkholderiales</taxon>
        <taxon>Oxalobacteraceae</taxon>
        <taxon>Telluria group</taxon>
        <taxon>Massilia</taxon>
    </lineage>
</organism>
<dbReference type="Proteomes" id="UP001206126">
    <property type="component" value="Unassembled WGS sequence"/>
</dbReference>
<name>A0ABT2DIA6_9BURK</name>
<proteinExistence type="predicted"/>
<evidence type="ECO:0000313" key="1">
    <source>
        <dbReference type="EMBL" id="MCS0810198.1"/>
    </source>
</evidence>
<dbReference type="EMBL" id="JANUHB010000005">
    <property type="protein sequence ID" value="MCS0810198.1"/>
    <property type="molecule type" value="Genomic_DNA"/>
</dbReference>
<sequence length="68" mass="7424">MSIIPEPLRSQIEAAALISPDVNIPNNDPVDDPTVEAGLRRPVAKVKGKQIGRTHTAQIREIVRACQK</sequence>
<reference evidence="1 2" key="1">
    <citation type="submission" date="2022-08" db="EMBL/GenBank/DDBJ databases">
        <title>Reclassification of Massilia species as members of the genera Telluria, Duganella, Pseudoduganella, Mokoshia gen. nov. and Zemynaea gen. nov. using orthogonal and non-orthogonal genome-based approaches.</title>
        <authorList>
            <person name="Bowman J.P."/>
        </authorList>
    </citation>
    <scope>NUCLEOTIDE SEQUENCE [LARGE SCALE GENOMIC DNA]</scope>
    <source>
        <strain evidence="1 2">JCM 31605</strain>
    </source>
</reference>
<evidence type="ECO:0000313" key="2">
    <source>
        <dbReference type="Proteomes" id="UP001206126"/>
    </source>
</evidence>